<evidence type="ECO:0000256" key="8">
    <source>
        <dbReference type="ARBA" id="ARBA00023186"/>
    </source>
</evidence>
<dbReference type="GO" id="GO:0008320">
    <property type="term" value="F:protein transmembrane transporter activity"/>
    <property type="evidence" value="ECO:0007669"/>
    <property type="project" value="TreeGrafter"/>
</dbReference>
<gene>
    <name evidence="12" type="primary">sec63</name>
    <name evidence="12" type="ORF">CFO_g257</name>
</gene>
<keyword evidence="5" id="KW-0653">Protein transport</keyword>
<dbReference type="Gene3D" id="1.10.287.110">
    <property type="entry name" value="DnaJ domain"/>
    <property type="match status" value="1"/>
</dbReference>
<dbReference type="InterPro" id="IPR001623">
    <property type="entry name" value="DnaJ_domain"/>
</dbReference>
<dbReference type="GO" id="GO:0006620">
    <property type="term" value="P:post-translational protein targeting to endoplasmic reticulum membrane"/>
    <property type="evidence" value="ECO:0007669"/>
    <property type="project" value="TreeGrafter"/>
</dbReference>
<dbReference type="Pfam" id="PF02889">
    <property type="entry name" value="Sec63"/>
    <property type="match status" value="1"/>
</dbReference>
<feature type="region of interest" description="Disordered" evidence="9">
    <location>
        <begin position="632"/>
        <end position="689"/>
    </location>
</feature>
<evidence type="ECO:0000256" key="9">
    <source>
        <dbReference type="SAM" id="MobiDB-lite"/>
    </source>
</evidence>
<evidence type="ECO:0000256" key="3">
    <source>
        <dbReference type="ARBA" id="ARBA00022692"/>
    </source>
</evidence>
<evidence type="ECO:0000256" key="1">
    <source>
        <dbReference type="ARBA" id="ARBA00004477"/>
    </source>
</evidence>
<evidence type="ECO:0000256" key="7">
    <source>
        <dbReference type="ARBA" id="ARBA00023136"/>
    </source>
</evidence>
<keyword evidence="6 10" id="KW-1133">Transmembrane helix</keyword>
<dbReference type="SMART" id="SM00271">
    <property type="entry name" value="DnaJ"/>
    <property type="match status" value="1"/>
</dbReference>
<dbReference type="InterPro" id="IPR014756">
    <property type="entry name" value="Ig_E-set"/>
</dbReference>
<feature type="transmembrane region" description="Helical" evidence="10">
    <location>
        <begin position="12"/>
        <end position="34"/>
    </location>
</feature>
<accession>A0A0F8B5M9</accession>
<proteinExistence type="predicted"/>
<comment type="caution">
    <text evidence="12">The sequence shown here is derived from an EMBL/GenBank/DDBJ whole genome shotgun (WGS) entry which is preliminary data.</text>
</comment>
<organism evidence="12 13">
    <name type="scientific">Ceratocystis fimbriata f. sp. platani</name>
    <dbReference type="NCBI Taxonomy" id="88771"/>
    <lineage>
        <taxon>Eukaryota</taxon>
        <taxon>Fungi</taxon>
        <taxon>Dikarya</taxon>
        <taxon>Ascomycota</taxon>
        <taxon>Pezizomycotina</taxon>
        <taxon>Sordariomycetes</taxon>
        <taxon>Hypocreomycetidae</taxon>
        <taxon>Microascales</taxon>
        <taxon>Ceratocystidaceae</taxon>
        <taxon>Ceratocystis</taxon>
    </lineage>
</organism>
<feature type="compositionally biased region" description="Acidic residues" evidence="9">
    <location>
        <begin position="632"/>
        <end position="642"/>
    </location>
</feature>
<dbReference type="GO" id="GO:0006614">
    <property type="term" value="P:SRP-dependent cotranslational protein targeting to membrane"/>
    <property type="evidence" value="ECO:0007669"/>
    <property type="project" value="TreeGrafter"/>
</dbReference>
<feature type="compositionally biased region" description="Acidic residues" evidence="9">
    <location>
        <begin position="661"/>
        <end position="689"/>
    </location>
</feature>
<feature type="transmembrane region" description="Helical" evidence="10">
    <location>
        <begin position="205"/>
        <end position="223"/>
    </location>
</feature>
<dbReference type="Proteomes" id="UP000034841">
    <property type="component" value="Unassembled WGS sequence"/>
</dbReference>
<keyword evidence="8" id="KW-0143">Chaperone</keyword>
<dbReference type="FunFam" id="1.10.287.110:FF:000039">
    <property type="entry name" value="Protein translocation complex component (Npl1)"/>
    <property type="match status" value="1"/>
</dbReference>
<dbReference type="InterPro" id="IPR004179">
    <property type="entry name" value="Sec63-dom"/>
</dbReference>
<evidence type="ECO:0000313" key="13">
    <source>
        <dbReference type="Proteomes" id="UP000034841"/>
    </source>
</evidence>
<dbReference type="OrthoDB" id="1734229at2759"/>
<evidence type="ECO:0000259" key="11">
    <source>
        <dbReference type="PROSITE" id="PS50076"/>
    </source>
</evidence>
<dbReference type="AlphaFoldDB" id="A0A0F8B5M9"/>
<protein>
    <submittedName>
        <fullName evidence="12">Translocation protein sec63</fullName>
    </submittedName>
</protein>
<keyword evidence="3 10" id="KW-0812">Transmembrane</keyword>
<dbReference type="PRINTS" id="PR00625">
    <property type="entry name" value="JDOMAIN"/>
</dbReference>
<comment type="subcellular location">
    <subcellularLocation>
        <location evidence="1">Endoplasmic reticulum membrane</location>
        <topology evidence="1">Multi-pass membrane protein</topology>
    </subcellularLocation>
</comment>
<keyword evidence="7 10" id="KW-0472">Membrane</keyword>
<dbReference type="InterPro" id="IPR036869">
    <property type="entry name" value="J_dom_sf"/>
</dbReference>
<dbReference type="PROSITE" id="PS50076">
    <property type="entry name" value="DNAJ_2"/>
    <property type="match status" value="1"/>
</dbReference>
<dbReference type="Pfam" id="PF00226">
    <property type="entry name" value="DnaJ"/>
    <property type="match status" value="1"/>
</dbReference>
<dbReference type="GO" id="GO:0003723">
    <property type="term" value="F:RNA binding"/>
    <property type="evidence" value="ECO:0007669"/>
    <property type="project" value="TreeGrafter"/>
</dbReference>
<feature type="domain" description="J" evidence="11">
    <location>
        <begin position="106"/>
        <end position="178"/>
    </location>
</feature>
<dbReference type="SUPFAM" id="SSF158702">
    <property type="entry name" value="Sec63 N-terminal domain-like"/>
    <property type="match status" value="1"/>
</dbReference>
<dbReference type="SUPFAM" id="SSF81296">
    <property type="entry name" value="E set domains"/>
    <property type="match status" value="1"/>
</dbReference>
<keyword evidence="2" id="KW-0813">Transport</keyword>
<dbReference type="GO" id="GO:0031207">
    <property type="term" value="C:Sec62/Sec63 complex"/>
    <property type="evidence" value="ECO:0007669"/>
    <property type="project" value="TreeGrafter"/>
</dbReference>
<dbReference type="SMART" id="SM00973">
    <property type="entry name" value="Sec63"/>
    <property type="match status" value="1"/>
</dbReference>
<dbReference type="PANTHER" id="PTHR24075:SF0">
    <property type="entry name" value="TRANSLOCATION PROTEIN SEC63 HOMOLOG"/>
    <property type="match status" value="1"/>
</dbReference>
<evidence type="ECO:0000313" key="12">
    <source>
        <dbReference type="EMBL" id="KKF97421.1"/>
    </source>
</evidence>
<evidence type="ECO:0000256" key="2">
    <source>
        <dbReference type="ARBA" id="ARBA00022448"/>
    </source>
</evidence>
<name>A0A0F8B5M9_CERFI</name>
<dbReference type="SUPFAM" id="SSF46565">
    <property type="entry name" value="Chaperone J-domain"/>
    <property type="match status" value="1"/>
</dbReference>
<sequence>MSSEYSYDEDLQFFPFFAGAAAAVVAIPLTINLFSSSQDISATTPHIVTDFKAEHHDVIQGLRASQKRKKRKIKTALVAILAWAAVAVSVYLISTRKVQEDVKLYNPYDILGLVESATEKQIKSKYRKLSLRFHPDKIRPDTAKNETIESLNAHYVELTKAYQALTNEEIRNNWLQYGHPDGKSLDFSFGIALPKWVVSEGNGKYVVLAYALLLGVLLPYYVGRWWYGTQRMSKEGVLMESANNLFRQYTDDIDEGGIITILSSGAEYKEMIRKDKADNGLAKIEARISSLLTTKNREKLEEMDDLVRRKSLALLWAYIHRVDLEDAALNKAKFEVAPVARSLVQAFTGMTLAYSFTNPILASFHTAQNIVQAIPPKASALLQLPFFSNKTVEAIDGDSKTHVSLRQFMSLPDSHRKHLVVTKGGLTNDQYKTAIGVAKQFPDFQVEKAFFKVTGERFVTPSSLVSLVVKGRVIPPGCEDIPKVDESELEDLDPAEDDLEALTGRKKKAIKDSNGKVISVKEENILPTLTYAPRFARDFTPSWYIFLTDSKQGKMAVPPFKFSSLDQPIVGADGKPTFNVQTMKAVFAAPPSPGDYTFVMHLVCDSYVGLDTKMEVILHVEDGSKAAQIEAEDEISEPEEDSIAGAMHMLKTGKMPSAPAESDDESGTDDDVDDDTSDTNTDTEDEGDL</sequence>
<evidence type="ECO:0000256" key="5">
    <source>
        <dbReference type="ARBA" id="ARBA00022927"/>
    </source>
</evidence>
<keyword evidence="4" id="KW-0256">Endoplasmic reticulum</keyword>
<evidence type="ECO:0000256" key="4">
    <source>
        <dbReference type="ARBA" id="ARBA00022824"/>
    </source>
</evidence>
<dbReference type="InterPro" id="IPR035892">
    <property type="entry name" value="C2_domain_sf"/>
</dbReference>
<dbReference type="Gene3D" id="1.10.3380.10">
    <property type="entry name" value="Sec63 N-terminal domain-like domain"/>
    <property type="match status" value="1"/>
</dbReference>
<keyword evidence="13" id="KW-1185">Reference proteome</keyword>
<evidence type="ECO:0000256" key="6">
    <source>
        <dbReference type="ARBA" id="ARBA00022989"/>
    </source>
</evidence>
<dbReference type="CDD" id="cd06257">
    <property type="entry name" value="DnaJ"/>
    <property type="match status" value="1"/>
</dbReference>
<dbReference type="Gene3D" id="2.60.40.150">
    <property type="entry name" value="C2 domain"/>
    <property type="match status" value="1"/>
</dbReference>
<dbReference type="PANTHER" id="PTHR24075">
    <property type="entry name" value="SEC63 DOMAIN-CONTAINING"/>
    <property type="match status" value="1"/>
</dbReference>
<feature type="transmembrane region" description="Helical" evidence="10">
    <location>
        <begin position="75"/>
        <end position="94"/>
    </location>
</feature>
<reference evidence="12 13" key="1">
    <citation type="submission" date="2015-04" db="EMBL/GenBank/DDBJ databases">
        <title>Genome sequence of Ceratocystis platani, a major pathogen of plane trees.</title>
        <authorList>
            <person name="Belbahri L."/>
        </authorList>
    </citation>
    <scope>NUCLEOTIDE SEQUENCE [LARGE SCALE GENOMIC DNA]</scope>
    <source>
        <strain evidence="12 13">CFO</strain>
    </source>
</reference>
<dbReference type="EMBL" id="LBBL01000008">
    <property type="protein sequence ID" value="KKF97421.1"/>
    <property type="molecule type" value="Genomic_DNA"/>
</dbReference>
<evidence type="ECO:0000256" key="10">
    <source>
        <dbReference type="SAM" id="Phobius"/>
    </source>
</evidence>